<protein>
    <submittedName>
        <fullName evidence="1">Uncharacterized protein</fullName>
    </submittedName>
</protein>
<dbReference type="OrthoDB" id="8479800at2"/>
<dbReference type="RefSeq" id="WP_147852149.1">
    <property type="nucleotide sequence ID" value="NZ_VDUZ01000072.1"/>
</dbReference>
<comment type="caution">
    <text evidence="1">The sequence shown here is derived from an EMBL/GenBank/DDBJ whole genome shotgun (WGS) entry which is preliminary data.</text>
</comment>
<keyword evidence="2" id="KW-1185">Reference proteome</keyword>
<evidence type="ECO:0000313" key="2">
    <source>
        <dbReference type="Proteomes" id="UP000321638"/>
    </source>
</evidence>
<organism evidence="1 2">
    <name type="scientific">Vineibacter terrae</name>
    <dbReference type="NCBI Taxonomy" id="2586908"/>
    <lineage>
        <taxon>Bacteria</taxon>
        <taxon>Pseudomonadati</taxon>
        <taxon>Pseudomonadota</taxon>
        <taxon>Alphaproteobacteria</taxon>
        <taxon>Hyphomicrobiales</taxon>
        <taxon>Vineibacter</taxon>
    </lineage>
</organism>
<gene>
    <name evidence="1" type="ORF">FHP25_37570</name>
</gene>
<dbReference type="EMBL" id="VDUZ01000072">
    <property type="protein sequence ID" value="TXL69790.1"/>
    <property type="molecule type" value="Genomic_DNA"/>
</dbReference>
<proteinExistence type="predicted"/>
<accession>A0A5C8P7Z8</accession>
<sequence>MAKKHNPLNLNNLQLKTLTLLQELARYPEVALADEATGNVTISALPQPHGNHFHIGHRVVMSSDATGLHNPSVYVALARKGLVAPSGMTAAPTLTQAGLSYDTGLRDAILHGSDH</sequence>
<name>A0A5C8P7Z8_9HYPH</name>
<dbReference type="AlphaFoldDB" id="A0A5C8P7Z8"/>
<evidence type="ECO:0000313" key="1">
    <source>
        <dbReference type="EMBL" id="TXL69790.1"/>
    </source>
</evidence>
<dbReference type="Proteomes" id="UP000321638">
    <property type="component" value="Unassembled WGS sequence"/>
</dbReference>
<reference evidence="1 2" key="1">
    <citation type="submission" date="2019-06" db="EMBL/GenBank/DDBJ databases">
        <title>New taxonomy in bacterial strain CC-CFT640, isolated from vineyard.</title>
        <authorList>
            <person name="Lin S.-Y."/>
            <person name="Tsai C.-F."/>
            <person name="Young C.-C."/>
        </authorList>
    </citation>
    <scope>NUCLEOTIDE SEQUENCE [LARGE SCALE GENOMIC DNA]</scope>
    <source>
        <strain evidence="1 2">CC-CFT640</strain>
    </source>
</reference>